<dbReference type="GO" id="GO:0030163">
    <property type="term" value="P:protein catabolic process"/>
    <property type="evidence" value="ECO:0007669"/>
    <property type="project" value="UniProtKB-UniRule"/>
</dbReference>
<dbReference type="FunFam" id="3.40.630.70:FF:000001">
    <property type="entry name" value="Leucyl/phenylalanyl-tRNA--protein transferase"/>
    <property type="match status" value="1"/>
</dbReference>
<name>A0A1H9QAQ1_9RHOB</name>
<dbReference type="AlphaFoldDB" id="A0A1H9QAQ1"/>
<dbReference type="GO" id="GO:0008914">
    <property type="term" value="F:leucyl-tRNA--protein transferase activity"/>
    <property type="evidence" value="ECO:0007669"/>
    <property type="project" value="UniProtKB-UniRule"/>
</dbReference>
<organism evidence="5 6">
    <name type="scientific">Tranquillimonas rosea</name>
    <dbReference type="NCBI Taxonomy" id="641238"/>
    <lineage>
        <taxon>Bacteria</taxon>
        <taxon>Pseudomonadati</taxon>
        <taxon>Pseudomonadota</taxon>
        <taxon>Alphaproteobacteria</taxon>
        <taxon>Rhodobacterales</taxon>
        <taxon>Roseobacteraceae</taxon>
        <taxon>Tranquillimonas</taxon>
    </lineage>
</organism>
<dbReference type="PANTHER" id="PTHR30098:SF2">
    <property type="entry name" value="LEUCYL_PHENYLALANYL-TRNA--PROTEIN TRANSFERASE"/>
    <property type="match status" value="1"/>
</dbReference>
<keyword evidence="2 4" id="KW-0808">Transferase</keyword>
<keyword evidence="6" id="KW-1185">Reference proteome</keyword>
<comment type="similarity">
    <text evidence="4">Belongs to the L/F-transferase family.</text>
</comment>
<comment type="catalytic activity">
    <reaction evidence="4">
        <text>N-terminal L-lysyl-[protein] + L-leucyl-tRNA(Leu) = N-terminal L-leucyl-L-lysyl-[protein] + tRNA(Leu) + H(+)</text>
        <dbReference type="Rhea" id="RHEA:12340"/>
        <dbReference type="Rhea" id="RHEA-COMP:9613"/>
        <dbReference type="Rhea" id="RHEA-COMP:9622"/>
        <dbReference type="Rhea" id="RHEA-COMP:12670"/>
        <dbReference type="Rhea" id="RHEA-COMP:12671"/>
        <dbReference type="ChEBI" id="CHEBI:15378"/>
        <dbReference type="ChEBI" id="CHEBI:65249"/>
        <dbReference type="ChEBI" id="CHEBI:78442"/>
        <dbReference type="ChEBI" id="CHEBI:78494"/>
        <dbReference type="ChEBI" id="CHEBI:133043"/>
        <dbReference type="EC" id="2.3.2.6"/>
    </reaction>
</comment>
<dbReference type="Pfam" id="PF03588">
    <property type="entry name" value="Leu_Phe_trans"/>
    <property type="match status" value="1"/>
</dbReference>
<evidence type="ECO:0000256" key="3">
    <source>
        <dbReference type="ARBA" id="ARBA00023315"/>
    </source>
</evidence>
<dbReference type="OrthoDB" id="9790282at2"/>
<accession>A0A1H9QAQ1</accession>
<evidence type="ECO:0000313" key="6">
    <source>
        <dbReference type="Proteomes" id="UP000198885"/>
    </source>
</evidence>
<dbReference type="InterPro" id="IPR004616">
    <property type="entry name" value="Leu/Phe-tRNA_Trfase"/>
</dbReference>
<gene>
    <name evidence="4" type="primary">aat</name>
    <name evidence="5" type="ORF">SAMN04490244_101537</name>
</gene>
<proteinExistence type="inferred from homology"/>
<dbReference type="Gene3D" id="3.30.70.3550">
    <property type="entry name" value="Leucyl/phenylalanyl-tRNA-protein transferase, N-terminal domain"/>
    <property type="match status" value="1"/>
</dbReference>
<dbReference type="RefSeq" id="WP_092687890.1">
    <property type="nucleotide sequence ID" value="NZ_CBDDGO010000004.1"/>
</dbReference>
<dbReference type="HAMAP" id="MF_00688">
    <property type="entry name" value="Leu_Phe_trans"/>
    <property type="match status" value="1"/>
</dbReference>
<dbReference type="EC" id="2.3.2.6" evidence="4"/>
<dbReference type="PANTHER" id="PTHR30098">
    <property type="entry name" value="LEUCYL/PHENYLALANYL-TRNA--PROTEIN TRANSFERASE"/>
    <property type="match status" value="1"/>
</dbReference>
<keyword evidence="1 4" id="KW-0963">Cytoplasm</keyword>
<comment type="function">
    <text evidence="4">Functions in the N-end rule pathway of protein degradation where it conjugates Leu, Phe and, less efficiently, Met from aminoacyl-tRNAs to the N-termini of proteins containing an N-terminal arginine or lysine.</text>
</comment>
<dbReference type="EMBL" id="FOGU01000001">
    <property type="protein sequence ID" value="SER57492.1"/>
    <property type="molecule type" value="Genomic_DNA"/>
</dbReference>
<comment type="catalytic activity">
    <reaction evidence="4">
        <text>L-phenylalanyl-tRNA(Phe) + an N-terminal L-alpha-aminoacyl-[protein] = an N-terminal L-phenylalanyl-L-alpha-aminoacyl-[protein] + tRNA(Phe)</text>
        <dbReference type="Rhea" id="RHEA:43632"/>
        <dbReference type="Rhea" id="RHEA-COMP:9668"/>
        <dbReference type="Rhea" id="RHEA-COMP:9699"/>
        <dbReference type="Rhea" id="RHEA-COMP:10636"/>
        <dbReference type="Rhea" id="RHEA-COMP:10637"/>
        <dbReference type="ChEBI" id="CHEBI:78442"/>
        <dbReference type="ChEBI" id="CHEBI:78531"/>
        <dbReference type="ChEBI" id="CHEBI:78597"/>
        <dbReference type="ChEBI" id="CHEBI:83561"/>
        <dbReference type="EC" id="2.3.2.6"/>
    </reaction>
</comment>
<comment type="subcellular location">
    <subcellularLocation>
        <location evidence="4">Cytoplasm</location>
    </subcellularLocation>
</comment>
<evidence type="ECO:0000256" key="1">
    <source>
        <dbReference type="ARBA" id="ARBA00022490"/>
    </source>
</evidence>
<keyword evidence="3 4" id="KW-0012">Acyltransferase</keyword>
<dbReference type="InterPro" id="IPR042203">
    <property type="entry name" value="Leu/Phe-tRNA_Trfase_C"/>
</dbReference>
<dbReference type="STRING" id="641238.SAMN04490244_101537"/>
<protein>
    <recommendedName>
        <fullName evidence="4">Leucyl/phenylalanyl-tRNA--protein transferase</fullName>
        <ecNumber evidence="4">2.3.2.6</ecNumber>
    </recommendedName>
    <alternativeName>
        <fullName evidence="4">L/F-transferase</fullName>
    </alternativeName>
    <alternativeName>
        <fullName evidence="4">Leucyltransferase</fullName>
    </alternativeName>
    <alternativeName>
        <fullName evidence="4">Phenyalanyltransferase</fullName>
    </alternativeName>
</protein>
<comment type="catalytic activity">
    <reaction evidence="4">
        <text>N-terminal L-arginyl-[protein] + L-leucyl-tRNA(Leu) = N-terminal L-leucyl-L-arginyl-[protein] + tRNA(Leu) + H(+)</text>
        <dbReference type="Rhea" id="RHEA:50416"/>
        <dbReference type="Rhea" id="RHEA-COMP:9613"/>
        <dbReference type="Rhea" id="RHEA-COMP:9622"/>
        <dbReference type="Rhea" id="RHEA-COMP:12672"/>
        <dbReference type="Rhea" id="RHEA-COMP:12673"/>
        <dbReference type="ChEBI" id="CHEBI:15378"/>
        <dbReference type="ChEBI" id="CHEBI:64719"/>
        <dbReference type="ChEBI" id="CHEBI:78442"/>
        <dbReference type="ChEBI" id="CHEBI:78494"/>
        <dbReference type="ChEBI" id="CHEBI:133044"/>
        <dbReference type="EC" id="2.3.2.6"/>
    </reaction>
</comment>
<evidence type="ECO:0000256" key="2">
    <source>
        <dbReference type="ARBA" id="ARBA00022679"/>
    </source>
</evidence>
<sequence length="216" mass="23965">MTERSDLTPELVLQAYAAGIFPMAEARDDPEIFWVDPHRRGVLPLDGFHLSRSLRRRIRRMSYVATADRDFAGVVSGCADRDETWINDTIFDIYAALNARGHAHSVELWEGQHLIGGVYGVAIGAAFFGESMFSRRTDASKIALAFLVHRLRAGGFQLFDTQFITPHLETLGAIEIPRETYRAQLASALTGRADFQTLGPGLPTADQVLQRSTQTS</sequence>
<evidence type="ECO:0000256" key="4">
    <source>
        <dbReference type="HAMAP-Rule" id="MF_00688"/>
    </source>
</evidence>
<dbReference type="InterPro" id="IPR042221">
    <property type="entry name" value="Leu/Phe-tRNA_Trfase_N"/>
</dbReference>
<dbReference type="Gene3D" id="3.40.630.70">
    <property type="entry name" value="Leucyl/phenylalanyl-tRNA-protein transferase, C-terminal domain"/>
    <property type="match status" value="1"/>
</dbReference>
<reference evidence="5 6" key="1">
    <citation type="submission" date="2016-10" db="EMBL/GenBank/DDBJ databases">
        <authorList>
            <person name="de Groot N.N."/>
        </authorList>
    </citation>
    <scope>NUCLEOTIDE SEQUENCE [LARGE SCALE GENOMIC DNA]</scope>
    <source>
        <strain evidence="5 6">DSM 23042</strain>
    </source>
</reference>
<dbReference type="InterPro" id="IPR016181">
    <property type="entry name" value="Acyl_CoA_acyltransferase"/>
</dbReference>
<dbReference type="Proteomes" id="UP000198885">
    <property type="component" value="Unassembled WGS sequence"/>
</dbReference>
<dbReference type="NCBIfam" id="TIGR00667">
    <property type="entry name" value="aat"/>
    <property type="match status" value="1"/>
</dbReference>
<dbReference type="GO" id="GO:0005737">
    <property type="term" value="C:cytoplasm"/>
    <property type="evidence" value="ECO:0007669"/>
    <property type="project" value="UniProtKB-SubCell"/>
</dbReference>
<evidence type="ECO:0000313" key="5">
    <source>
        <dbReference type="EMBL" id="SER57492.1"/>
    </source>
</evidence>
<dbReference type="SUPFAM" id="SSF55729">
    <property type="entry name" value="Acyl-CoA N-acyltransferases (Nat)"/>
    <property type="match status" value="1"/>
</dbReference>